<comment type="caution">
    <text evidence="7">The sequence shown here is derived from an EMBL/GenBank/DDBJ whole genome shotgun (WGS) entry which is preliminary data.</text>
</comment>
<dbReference type="PANTHER" id="PTHR42693:SF53">
    <property type="entry name" value="ENDO-4-O-SULFATASE"/>
    <property type="match status" value="1"/>
</dbReference>
<dbReference type="InterPro" id="IPR017850">
    <property type="entry name" value="Alkaline_phosphatase_core_sf"/>
</dbReference>
<evidence type="ECO:0000256" key="4">
    <source>
        <dbReference type="ARBA" id="ARBA00022837"/>
    </source>
</evidence>
<keyword evidence="3" id="KW-0378">Hydrolase</keyword>
<evidence type="ECO:0000256" key="5">
    <source>
        <dbReference type="SAM" id="SignalP"/>
    </source>
</evidence>
<dbReference type="InterPro" id="IPR000917">
    <property type="entry name" value="Sulfatase_N"/>
</dbReference>
<evidence type="ECO:0000256" key="3">
    <source>
        <dbReference type="ARBA" id="ARBA00022801"/>
    </source>
</evidence>
<evidence type="ECO:0000313" key="8">
    <source>
        <dbReference type="Proteomes" id="UP001416858"/>
    </source>
</evidence>
<reference evidence="7 8" key="1">
    <citation type="submission" date="2024-02" db="EMBL/GenBank/DDBJ databases">
        <title>Rhodopirellula caenicola NBRC 110016.</title>
        <authorList>
            <person name="Ichikawa N."/>
            <person name="Katano-Makiyama Y."/>
            <person name="Hidaka K."/>
        </authorList>
    </citation>
    <scope>NUCLEOTIDE SEQUENCE [LARGE SCALE GENOMIC DNA]</scope>
    <source>
        <strain evidence="7 8">NBRC 110016</strain>
    </source>
</reference>
<keyword evidence="4" id="KW-0106">Calcium</keyword>
<proteinExistence type="inferred from homology"/>
<dbReference type="SUPFAM" id="SSF53649">
    <property type="entry name" value="Alkaline phosphatase-like"/>
    <property type="match status" value="1"/>
</dbReference>
<accession>A0ABP9VXL7</accession>
<dbReference type="Pfam" id="PF00884">
    <property type="entry name" value="Sulfatase"/>
    <property type="match status" value="1"/>
</dbReference>
<dbReference type="PROSITE" id="PS00149">
    <property type="entry name" value="SULFATASE_2"/>
    <property type="match status" value="1"/>
</dbReference>
<dbReference type="Proteomes" id="UP001416858">
    <property type="component" value="Unassembled WGS sequence"/>
</dbReference>
<dbReference type="RefSeq" id="WP_345685758.1">
    <property type="nucleotide sequence ID" value="NZ_BAABRO010000012.1"/>
</dbReference>
<feature type="signal peptide" evidence="5">
    <location>
        <begin position="1"/>
        <end position="24"/>
    </location>
</feature>
<evidence type="ECO:0000256" key="2">
    <source>
        <dbReference type="ARBA" id="ARBA00022723"/>
    </source>
</evidence>
<evidence type="ECO:0000259" key="6">
    <source>
        <dbReference type="Pfam" id="PF00884"/>
    </source>
</evidence>
<evidence type="ECO:0000313" key="7">
    <source>
        <dbReference type="EMBL" id="GAA5509015.1"/>
    </source>
</evidence>
<comment type="similarity">
    <text evidence="1">Belongs to the sulfatase family.</text>
</comment>
<feature type="domain" description="Sulfatase N-terminal" evidence="6">
    <location>
        <begin position="27"/>
        <end position="426"/>
    </location>
</feature>
<dbReference type="InterPro" id="IPR050738">
    <property type="entry name" value="Sulfatase"/>
</dbReference>
<dbReference type="Gene3D" id="3.40.720.10">
    <property type="entry name" value="Alkaline Phosphatase, subunit A"/>
    <property type="match status" value="1"/>
</dbReference>
<gene>
    <name evidence="7" type="primary">atsA_16</name>
    <name evidence="7" type="ORF">Rcae01_04484</name>
</gene>
<feature type="chain" id="PRO_5047284856" evidence="5">
    <location>
        <begin position="25"/>
        <end position="542"/>
    </location>
</feature>
<dbReference type="CDD" id="cd16025">
    <property type="entry name" value="PAS_like"/>
    <property type="match status" value="1"/>
</dbReference>
<protein>
    <submittedName>
        <fullName evidence="7">Arylsulfatase</fullName>
    </submittedName>
</protein>
<keyword evidence="2" id="KW-0479">Metal-binding</keyword>
<dbReference type="Gene3D" id="3.30.1120.10">
    <property type="match status" value="1"/>
</dbReference>
<dbReference type="InterPro" id="IPR024607">
    <property type="entry name" value="Sulfatase_CS"/>
</dbReference>
<organism evidence="7 8">
    <name type="scientific">Novipirellula caenicola</name>
    <dbReference type="NCBI Taxonomy" id="1536901"/>
    <lineage>
        <taxon>Bacteria</taxon>
        <taxon>Pseudomonadati</taxon>
        <taxon>Planctomycetota</taxon>
        <taxon>Planctomycetia</taxon>
        <taxon>Pirellulales</taxon>
        <taxon>Pirellulaceae</taxon>
        <taxon>Novipirellula</taxon>
    </lineage>
</organism>
<sequence>MNRTICTLISAVGFLLAAASPLQAKRPNIVFILADDSGYSDVGCYGGEIATPHLDALAENGLRFTQFYNTARCWPTRAALMTGFYAQQVHRDALPKLGGGGRGVRQSWAKLIPEYLKPHGYRSYHSGKWHIDGKVLDAGFDRSYCVNNQGNFFTDKGNLVDDVPLKVPADETGYYTTTATADHAIECLKDHQTHFAEQPFFHYIAFISPHFPLHALPEDIERYRDRYLDGWDAMRAQRFAKQQQLGLLDTTLSALEPEVGPPYAFPEAIKELGAGEIDRPIPWDQLSEEQKRFQATKMAIHAAMVDRMDQEIGRVVDQLRAMGELDKTLLFYASDNGASAEIMIRNGGHDPHADPGSAATYLCLGPGFSSACNTPFRRHKTWVHEGGTSTPLIVHWPDGIADRGELRHTPSHVIDILPTILDVADVKIPDDESTKERPEFPGKSLAAALKDDVTIERDALWWLHDGNRAIRSGDWKLVAAEGQPWELYDLRTDRAESSNLISQMPEQAQALEAQWNALLDQFSELAKKTSDEQSAKKRNAKR</sequence>
<dbReference type="PANTHER" id="PTHR42693">
    <property type="entry name" value="ARYLSULFATASE FAMILY MEMBER"/>
    <property type="match status" value="1"/>
</dbReference>
<keyword evidence="5" id="KW-0732">Signal</keyword>
<dbReference type="EMBL" id="BAABRO010000012">
    <property type="protein sequence ID" value="GAA5509015.1"/>
    <property type="molecule type" value="Genomic_DNA"/>
</dbReference>
<evidence type="ECO:0000256" key="1">
    <source>
        <dbReference type="ARBA" id="ARBA00008779"/>
    </source>
</evidence>
<name>A0ABP9VXL7_9BACT</name>
<keyword evidence="8" id="KW-1185">Reference proteome</keyword>